<evidence type="ECO:0000313" key="3">
    <source>
        <dbReference type="Proteomes" id="UP000249524"/>
    </source>
</evidence>
<keyword evidence="1" id="KW-0732">Signal</keyword>
<dbReference type="Proteomes" id="UP000249524">
    <property type="component" value="Unassembled WGS sequence"/>
</dbReference>
<dbReference type="RefSeq" id="WP_111274026.1">
    <property type="nucleotide sequence ID" value="NZ_QFYS01000001.1"/>
</dbReference>
<feature type="signal peptide" evidence="1">
    <location>
        <begin position="1"/>
        <end position="19"/>
    </location>
</feature>
<reference evidence="2 3" key="1">
    <citation type="submission" date="2018-05" db="EMBL/GenBank/DDBJ databases">
        <authorList>
            <person name="Lanie J.A."/>
            <person name="Ng W.-L."/>
            <person name="Kazmierczak K.M."/>
            <person name="Andrzejewski T.M."/>
            <person name="Davidsen T.M."/>
            <person name="Wayne K.J."/>
            <person name="Tettelin H."/>
            <person name="Glass J.I."/>
            <person name="Rusch D."/>
            <person name="Podicherti R."/>
            <person name="Tsui H.-C.T."/>
            <person name="Winkler M.E."/>
        </authorList>
    </citation>
    <scope>NUCLEOTIDE SEQUENCE [LARGE SCALE GENOMIC DNA]</scope>
    <source>
        <strain evidence="2 3">BUT-10</strain>
    </source>
</reference>
<keyword evidence="3" id="KW-1185">Reference proteome</keyword>
<sequence length="124" mass="13421">MTLKPVILLAVTLALSACAKKTTPPGEPGVCYHVVPQADGSLKYNKLVTTESLEKCAANLEAMRIKFLRMGGTQQELYGAYQSNFLFLQKEGIFTSTSLEGPRYVALVRTGDGRLAIPGAMPQQ</sequence>
<accession>A0A328BRR0</accession>
<proteinExistence type="predicted"/>
<dbReference type="OrthoDB" id="7172955at2"/>
<protein>
    <recommendedName>
        <fullName evidence="4">DUF4156 domain-containing protein</fullName>
    </recommendedName>
</protein>
<name>A0A328BRR0_9CAUL</name>
<feature type="chain" id="PRO_5016466871" description="DUF4156 domain-containing protein" evidence="1">
    <location>
        <begin position="20"/>
        <end position="124"/>
    </location>
</feature>
<evidence type="ECO:0000256" key="1">
    <source>
        <dbReference type="SAM" id="SignalP"/>
    </source>
</evidence>
<dbReference type="PROSITE" id="PS51257">
    <property type="entry name" value="PROKAR_LIPOPROTEIN"/>
    <property type="match status" value="1"/>
</dbReference>
<dbReference type="EMBL" id="QFYS01000001">
    <property type="protein sequence ID" value="RAK68534.1"/>
    <property type="molecule type" value="Genomic_DNA"/>
</dbReference>
<evidence type="ECO:0008006" key="4">
    <source>
        <dbReference type="Google" id="ProtNLM"/>
    </source>
</evidence>
<comment type="caution">
    <text evidence="2">The sequence shown here is derived from an EMBL/GenBank/DDBJ whole genome shotgun (WGS) entry which is preliminary data.</text>
</comment>
<organism evidence="2 3">
    <name type="scientific">Phenylobacterium kunshanense</name>
    <dbReference type="NCBI Taxonomy" id="1445034"/>
    <lineage>
        <taxon>Bacteria</taxon>
        <taxon>Pseudomonadati</taxon>
        <taxon>Pseudomonadota</taxon>
        <taxon>Alphaproteobacteria</taxon>
        <taxon>Caulobacterales</taxon>
        <taxon>Caulobacteraceae</taxon>
        <taxon>Phenylobacterium</taxon>
    </lineage>
</organism>
<evidence type="ECO:0000313" key="2">
    <source>
        <dbReference type="EMBL" id="RAK68534.1"/>
    </source>
</evidence>
<dbReference type="AlphaFoldDB" id="A0A328BRR0"/>
<gene>
    <name evidence="2" type="ORF">DJ019_00450</name>
</gene>